<comment type="caution">
    <text evidence="2">The sequence shown here is derived from an EMBL/GenBank/DDBJ whole genome shotgun (WGS) entry which is preliminary data.</text>
</comment>
<evidence type="ECO:0000313" key="2">
    <source>
        <dbReference type="EMBL" id="MBK1834846.1"/>
    </source>
</evidence>
<gene>
    <name evidence="2" type="ORF">JIN78_12310</name>
</gene>
<sequence length="254" mass="27775">MRVLVTGSEGFIGKHVVRVLREEGHEVLELDRLHPKDPQDLRTVDLSSYPCEGIIHLAATSAVARCEEDAVENWEQNVLLTQRVARHAAAVGAKLVFASSAAVYGASEGLVDEQSPVRAVGNYGLAKLLSEQIVRAWAPRWAILRYFNVFGPGQKQGLHALLVAAKESFVVYGDGLQTRDFIAVKEVAEMTAWAATSRWQGVSNVCSGRGQRVKEVIVDCRPDLELQYEAPRPGEIRHSVGRGRGLLGQALVCP</sequence>
<dbReference type="Gene3D" id="3.40.50.720">
    <property type="entry name" value="NAD(P)-binding Rossmann-like Domain"/>
    <property type="match status" value="1"/>
</dbReference>
<dbReference type="RefSeq" id="WP_200392280.1">
    <property type="nucleotide sequence ID" value="NZ_JAENIO010000033.1"/>
</dbReference>
<feature type="domain" description="NAD-dependent epimerase/dehydratase" evidence="1">
    <location>
        <begin position="3"/>
        <end position="197"/>
    </location>
</feature>
<name>A0A934RUR8_9BACT</name>
<reference evidence="2" key="1">
    <citation type="submission" date="2021-01" db="EMBL/GenBank/DDBJ databases">
        <title>Modified the classification status of verrucomicrobia.</title>
        <authorList>
            <person name="Feng X."/>
        </authorList>
    </citation>
    <scope>NUCLEOTIDE SEQUENCE</scope>
    <source>
        <strain evidence="2">KCTC 12986</strain>
    </source>
</reference>
<dbReference type="InterPro" id="IPR036291">
    <property type="entry name" value="NAD(P)-bd_dom_sf"/>
</dbReference>
<keyword evidence="3" id="KW-1185">Reference proteome</keyword>
<dbReference type="SUPFAM" id="SSF51735">
    <property type="entry name" value="NAD(P)-binding Rossmann-fold domains"/>
    <property type="match status" value="1"/>
</dbReference>
<dbReference type="Proteomes" id="UP000604083">
    <property type="component" value="Unassembled WGS sequence"/>
</dbReference>
<organism evidence="2 3">
    <name type="scientific">Roseibacillus ishigakijimensis</name>
    <dbReference type="NCBI Taxonomy" id="454146"/>
    <lineage>
        <taxon>Bacteria</taxon>
        <taxon>Pseudomonadati</taxon>
        <taxon>Verrucomicrobiota</taxon>
        <taxon>Verrucomicrobiia</taxon>
        <taxon>Verrucomicrobiales</taxon>
        <taxon>Verrucomicrobiaceae</taxon>
        <taxon>Roseibacillus</taxon>
    </lineage>
</organism>
<protein>
    <submittedName>
        <fullName evidence="2">NAD-dependent epimerase/dehydratase family protein</fullName>
    </submittedName>
</protein>
<accession>A0A934RUR8</accession>
<evidence type="ECO:0000313" key="3">
    <source>
        <dbReference type="Proteomes" id="UP000604083"/>
    </source>
</evidence>
<dbReference type="AlphaFoldDB" id="A0A934RUR8"/>
<dbReference type="PANTHER" id="PTHR43245">
    <property type="entry name" value="BIFUNCTIONAL POLYMYXIN RESISTANCE PROTEIN ARNA"/>
    <property type="match status" value="1"/>
</dbReference>
<proteinExistence type="predicted"/>
<dbReference type="EMBL" id="JAENIO010000033">
    <property type="protein sequence ID" value="MBK1834846.1"/>
    <property type="molecule type" value="Genomic_DNA"/>
</dbReference>
<dbReference type="InterPro" id="IPR050177">
    <property type="entry name" value="Lipid_A_modif_metabolic_enz"/>
</dbReference>
<dbReference type="InterPro" id="IPR001509">
    <property type="entry name" value="Epimerase_deHydtase"/>
</dbReference>
<dbReference type="PANTHER" id="PTHR43245:SF13">
    <property type="entry name" value="UDP-D-APIOSE_UDP-D-XYLOSE SYNTHASE 2"/>
    <property type="match status" value="1"/>
</dbReference>
<evidence type="ECO:0000259" key="1">
    <source>
        <dbReference type="Pfam" id="PF01370"/>
    </source>
</evidence>
<dbReference type="Pfam" id="PF01370">
    <property type="entry name" value="Epimerase"/>
    <property type="match status" value="1"/>
</dbReference>